<feature type="transmembrane region" description="Helical" evidence="1">
    <location>
        <begin position="90"/>
        <end position="109"/>
    </location>
</feature>
<dbReference type="Proteomes" id="UP000654075">
    <property type="component" value="Unassembled WGS sequence"/>
</dbReference>
<evidence type="ECO:0000313" key="3">
    <source>
        <dbReference type="EMBL" id="CAE8629300.1"/>
    </source>
</evidence>
<dbReference type="Proteomes" id="UP000626109">
    <property type="component" value="Unassembled WGS sequence"/>
</dbReference>
<dbReference type="EMBL" id="CAJNNV010014358">
    <property type="protein sequence ID" value="CAE8602504.1"/>
    <property type="molecule type" value="Genomic_DNA"/>
</dbReference>
<evidence type="ECO:0000313" key="4">
    <source>
        <dbReference type="EMBL" id="CAE8742570.1"/>
    </source>
</evidence>
<comment type="caution">
    <text evidence="2">The sequence shown here is derived from an EMBL/GenBank/DDBJ whole genome shotgun (WGS) entry which is preliminary data.</text>
</comment>
<keyword evidence="1" id="KW-0812">Transmembrane</keyword>
<protein>
    <submittedName>
        <fullName evidence="2">Uncharacterized protein</fullName>
    </submittedName>
</protein>
<keyword evidence="1" id="KW-1133">Transmembrane helix</keyword>
<sequence length="118" mass="13566">MTTLTDVTKSAAADWCMLVLAGWALAVYVLFSAHDLFFRRSWRKLWSKASKLLSDATSWDQNNNKNNNDGRLASKVSRLVEERYRRFARVVLRVVSPFLAFALCVLMHGKHKDWSSSK</sequence>
<dbReference type="EMBL" id="CAJNNW010037516">
    <property type="protein sequence ID" value="CAE8742570.1"/>
    <property type="molecule type" value="Genomic_DNA"/>
</dbReference>
<dbReference type="AlphaFoldDB" id="A0A813EU03"/>
<evidence type="ECO:0000256" key="1">
    <source>
        <dbReference type="SAM" id="Phobius"/>
    </source>
</evidence>
<name>A0A813EU03_POLGL</name>
<accession>A0A813EU03</accession>
<keyword evidence="1" id="KW-0472">Membrane</keyword>
<feature type="transmembrane region" description="Helical" evidence="1">
    <location>
        <begin position="12"/>
        <end position="38"/>
    </location>
</feature>
<reference evidence="2" key="1">
    <citation type="submission" date="2021-02" db="EMBL/GenBank/DDBJ databases">
        <authorList>
            <person name="Dougan E. K."/>
            <person name="Rhodes N."/>
            <person name="Thang M."/>
            <person name="Chan C."/>
        </authorList>
    </citation>
    <scope>NUCLEOTIDE SEQUENCE</scope>
</reference>
<feature type="non-terminal residue" evidence="2">
    <location>
        <position position="1"/>
    </location>
</feature>
<organism evidence="2 5">
    <name type="scientific">Polarella glacialis</name>
    <name type="common">Dinoflagellate</name>
    <dbReference type="NCBI Taxonomy" id="89957"/>
    <lineage>
        <taxon>Eukaryota</taxon>
        <taxon>Sar</taxon>
        <taxon>Alveolata</taxon>
        <taxon>Dinophyceae</taxon>
        <taxon>Suessiales</taxon>
        <taxon>Suessiaceae</taxon>
        <taxon>Polarella</taxon>
    </lineage>
</organism>
<gene>
    <name evidence="2" type="ORF">PGLA1383_LOCUS20745</name>
    <name evidence="3" type="ORF">PGLA1383_LOCUS45822</name>
    <name evidence="4" type="ORF">PGLA2088_LOCUS51028</name>
</gene>
<dbReference type="EMBL" id="CAJNNV010029626">
    <property type="protein sequence ID" value="CAE8629300.1"/>
    <property type="molecule type" value="Genomic_DNA"/>
</dbReference>
<keyword evidence="5" id="KW-1185">Reference proteome</keyword>
<evidence type="ECO:0000313" key="5">
    <source>
        <dbReference type="Proteomes" id="UP000654075"/>
    </source>
</evidence>
<evidence type="ECO:0000313" key="2">
    <source>
        <dbReference type="EMBL" id="CAE8602504.1"/>
    </source>
</evidence>
<proteinExistence type="predicted"/>